<name>A0A1D2J9Y4_PARBR</name>
<keyword evidence="2" id="KW-0999">Mitochondrion inner membrane</keyword>
<feature type="compositionally biased region" description="Polar residues" evidence="3">
    <location>
        <begin position="1"/>
        <end position="13"/>
    </location>
</feature>
<evidence type="ECO:0000256" key="3">
    <source>
        <dbReference type="SAM" id="MobiDB-lite"/>
    </source>
</evidence>
<dbReference type="GO" id="GO:0045271">
    <property type="term" value="C:respiratory chain complex I"/>
    <property type="evidence" value="ECO:0007669"/>
    <property type="project" value="InterPro"/>
</dbReference>
<dbReference type="Proteomes" id="UP000242814">
    <property type="component" value="Unassembled WGS sequence"/>
</dbReference>
<dbReference type="GO" id="GO:0005743">
    <property type="term" value="C:mitochondrial inner membrane"/>
    <property type="evidence" value="ECO:0007669"/>
    <property type="project" value="UniProtKB-SubCell"/>
</dbReference>
<dbReference type="VEuPathDB" id="FungiDB:PADG_02222"/>
<accession>A0A1D2J9Y4</accession>
<evidence type="ECO:0000313" key="5">
    <source>
        <dbReference type="Proteomes" id="UP000242814"/>
    </source>
</evidence>
<organism evidence="4 5">
    <name type="scientific">Paracoccidioides brasiliensis</name>
    <dbReference type="NCBI Taxonomy" id="121759"/>
    <lineage>
        <taxon>Eukaryota</taxon>
        <taxon>Fungi</taxon>
        <taxon>Dikarya</taxon>
        <taxon>Ascomycota</taxon>
        <taxon>Pezizomycotina</taxon>
        <taxon>Eurotiomycetes</taxon>
        <taxon>Eurotiomycetidae</taxon>
        <taxon>Onygenales</taxon>
        <taxon>Ajellomycetaceae</taxon>
        <taxon>Paracoccidioides</taxon>
    </lineage>
</organism>
<comment type="subcellular location">
    <subcellularLocation>
        <location evidence="2">Mitochondrion inner membrane</location>
        <topology evidence="2">Peripheral membrane protein</topology>
        <orientation evidence="2">Matrix side</orientation>
    </subcellularLocation>
</comment>
<gene>
    <name evidence="4" type="ORF">ACO22_05620</name>
</gene>
<dbReference type="Pfam" id="PF05071">
    <property type="entry name" value="NDUFA12"/>
    <property type="match status" value="1"/>
</dbReference>
<comment type="similarity">
    <text evidence="1 2">Belongs to the complex I NDUFA12 subunit family.</text>
</comment>
<dbReference type="VEuPathDB" id="FungiDB:PABG_06727"/>
<dbReference type="GO" id="GO:0006979">
    <property type="term" value="P:response to oxidative stress"/>
    <property type="evidence" value="ECO:0007669"/>
    <property type="project" value="TreeGrafter"/>
</dbReference>
<dbReference type="AlphaFoldDB" id="A0A1D2J9Y4"/>
<keyword evidence="2" id="KW-0472">Membrane</keyword>
<comment type="function">
    <text evidence="2">Accessory subunit of the mitochondrial membrane respiratory chain NADH dehydrogenase (Complex I), that is believed not to be involved in catalysis. Complex I functions in the transfer of electrons from NADH to the respiratory chain. The immediate electron acceptor for the enzyme is believed to be ubiquinone.</text>
</comment>
<comment type="caution">
    <text evidence="4">The sequence shown here is derived from an EMBL/GenBank/DDBJ whole genome shotgun (WGS) entry which is preliminary data.</text>
</comment>
<dbReference type="EMBL" id="LZYO01000257">
    <property type="protein sequence ID" value="ODH21792.1"/>
    <property type="molecule type" value="Genomic_DNA"/>
</dbReference>
<evidence type="ECO:0000256" key="1">
    <source>
        <dbReference type="ARBA" id="ARBA00007355"/>
    </source>
</evidence>
<sequence>MPQLSGNMKTHSPTPEALDNYGEPNAKPLSASHLQLTSNIDPTSSQPIPGNYLDYCQQLSFTASAKMSTILRTVRNLWRIGFKVRSSSFSCLQLRVLTTTISLGIWPPNAVYWFVALPALVLLGTYKADRNELSTGDTKAGTLIATDRYGNKYYENTDELPLRTRWVDYKEKEFDPSQIDGGWHAWLAYMVDKPPTQDVLMQTGVRPWELSEHRPNLTLSRAAYKPYSTVRPKYSAWTPVAAPR</sequence>
<proteinExistence type="inferred from homology"/>
<keyword evidence="2" id="KW-0813">Transport</keyword>
<protein>
    <recommendedName>
        <fullName evidence="2">NADH dehydrogenase [ubiquinone] 1 alpha subcomplex subunit</fullName>
    </recommendedName>
</protein>
<feature type="region of interest" description="Disordered" evidence="3">
    <location>
        <begin position="1"/>
        <end position="23"/>
    </location>
</feature>
<keyword evidence="2" id="KW-0679">Respiratory chain</keyword>
<reference evidence="4 5" key="1">
    <citation type="submission" date="2016-06" db="EMBL/GenBank/DDBJ databases">
        <authorList>
            <person name="Kjaerup R.B."/>
            <person name="Dalgaard T.S."/>
            <person name="Juul-Madsen H.R."/>
        </authorList>
    </citation>
    <scope>NUCLEOTIDE SEQUENCE [LARGE SCALE GENOMIC DNA]</scope>
    <source>
        <strain evidence="4 5">Pb300</strain>
    </source>
</reference>
<evidence type="ECO:0000313" key="4">
    <source>
        <dbReference type="EMBL" id="ODH21792.1"/>
    </source>
</evidence>
<dbReference type="PANTHER" id="PTHR12910:SF2">
    <property type="entry name" value="NADH DEHYDROGENASE [UBIQUINONE] 1 ALPHA SUBCOMPLEX SUBUNIT 12"/>
    <property type="match status" value="1"/>
</dbReference>
<keyword evidence="2" id="KW-0249">Electron transport</keyword>
<keyword evidence="2" id="KW-0496">Mitochondrion</keyword>
<evidence type="ECO:0000256" key="2">
    <source>
        <dbReference type="RuleBase" id="RU363103"/>
    </source>
</evidence>
<dbReference type="PANTHER" id="PTHR12910">
    <property type="entry name" value="NADH-UBIQUINONE OXIDOREDUCTASE SUBUNIT B17.2"/>
    <property type="match status" value="1"/>
</dbReference>
<dbReference type="InterPro" id="IPR007763">
    <property type="entry name" value="NDUFA12"/>
</dbReference>